<feature type="compositionally biased region" description="Polar residues" evidence="1">
    <location>
        <begin position="163"/>
        <end position="178"/>
    </location>
</feature>
<dbReference type="InterPro" id="IPR036457">
    <property type="entry name" value="PPM-type-like_dom_sf"/>
</dbReference>
<dbReference type="PANTHER" id="PTHR13832:SF354">
    <property type="entry name" value="GM14138P"/>
    <property type="match status" value="1"/>
</dbReference>
<dbReference type="OrthoDB" id="10264738at2759"/>
<dbReference type="InterPro" id="IPR015655">
    <property type="entry name" value="PP2C"/>
</dbReference>
<accession>A0A9W9YYX2</accession>
<feature type="region of interest" description="Disordered" evidence="1">
    <location>
        <begin position="163"/>
        <end position="184"/>
    </location>
</feature>
<proteinExistence type="predicted"/>
<dbReference type="PANTHER" id="PTHR13832">
    <property type="entry name" value="PROTEIN PHOSPHATASE 2C"/>
    <property type="match status" value="1"/>
</dbReference>
<keyword evidence="4" id="KW-1185">Reference proteome</keyword>
<evidence type="ECO:0000256" key="1">
    <source>
        <dbReference type="SAM" id="MobiDB-lite"/>
    </source>
</evidence>
<dbReference type="EMBL" id="MU826839">
    <property type="protein sequence ID" value="KAJ7372061.1"/>
    <property type="molecule type" value="Genomic_DNA"/>
</dbReference>
<dbReference type="PROSITE" id="PS51746">
    <property type="entry name" value="PPM_2"/>
    <property type="match status" value="1"/>
</dbReference>
<dbReference type="Proteomes" id="UP001163046">
    <property type="component" value="Unassembled WGS sequence"/>
</dbReference>
<name>A0A9W9YYX2_9CNID</name>
<dbReference type="SUPFAM" id="SSF81606">
    <property type="entry name" value="PP2C-like"/>
    <property type="match status" value="1"/>
</dbReference>
<sequence length="184" mass="20324">MTGWAQKTVTEEDSRKFPMVNGEGKKARLLDTIGTTRGFGDHDLKVAFCSLPIKPFLTPQPEVRKFDLSNGKLTEDAVIIMASDGLWERLSSEKAAAVVMETFSKVPKDDKRRYVMAAQALVGDARGTLSDKGWRRANGELASYDDISAFVIPISECSSEMTNSTVEYDTPTINPTHSIDNEED</sequence>
<feature type="domain" description="PPM-type phosphatase" evidence="2">
    <location>
        <begin position="1"/>
        <end position="154"/>
    </location>
</feature>
<evidence type="ECO:0000259" key="2">
    <source>
        <dbReference type="PROSITE" id="PS51746"/>
    </source>
</evidence>
<dbReference type="GO" id="GO:0005739">
    <property type="term" value="C:mitochondrion"/>
    <property type="evidence" value="ECO:0007669"/>
    <property type="project" value="TreeGrafter"/>
</dbReference>
<dbReference type="Gene3D" id="3.60.40.10">
    <property type="entry name" value="PPM-type phosphatase domain"/>
    <property type="match status" value="1"/>
</dbReference>
<dbReference type="GO" id="GO:0004741">
    <property type="term" value="F:[pyruvate dehydrogenase (acetyl-transferring)]-phosphatase activity"/>
    <property type="evidence" value="ECO:0007669"/>
    <property type="project" value="TreeGrafter"/>
</dbReference>
<comment type="caution">
    <text evidence="3">The sequence shown here is derived from an EMBL/GenBank/DDBJ whole genome shotgun (WGS) entry which is preliminary data.</text>
</comment>
<organism evidence="3 4">
    <name type="scientific">Desmophyllum pertusum</name>
    <dbReference type="NCBI Taxonomy" id="174260"/>
    <lineage>
        <taxon>Eukaryota</taxon>
        <taxon>Metazoa</taxon>
        <taxon>Cnidaria</taxon>
        <taxon>Anthozoa</taxon>
        <taxon>Hexacorallia</taxon>
        <taxon>Scleractinia</taxon>
        <taxon>Caryophylliina</taxon>
        <taxon>Caryophylliidae</taxon>
        <taxon>Desmophyllum</taxon>
    </lineage>
</organism>
<protein>
    <recommendedName>
        <fullName evidence="2">PPM-type phosphatase domain-containing protein</fullName>
    </recommendedName>
</protein>
<evidence type="ECO:0000313" key="3">
    <source>
        <dbReference type="EMBL" id="KAJ7372061.1"/>
    </source>
</evidence>
<reference evidence="3" key="1">
    <citation type="submission" date="2023-01" db="EMBL/GenBank/DDBJ databases">
        <title>Genome assembly of the deep-sea coral Lophelia pertusa.</title>
        <authorList>
            <person name="Herrera S."/>
            <person name="Cordes E."/>
        </authorList>
    </citation>
    <scope>NUCLEOTIDE SEQUENCE</scope>
    <source>
        <strain evidence="3">USNM1676648</strain>
        <tissue evidence="3">Polyp</tissue>
    </source>
</reference>
<dbReference type="Pfam" id="PF00481">
    <property type="entry name" value="PP2C"/>
    <property type="match status" value="1"/>
</dbReference>
<gene>
    <name evidence="3" type="ORF">OS493_021490</name>
</gene>
<evidence type="ECO:0000313" key="4">
    <source>
        <dbReference type="Proteomes" id="UP001163046"/>
    </source>
</evidence>
<dbReference type="InterPro" id="IPR001932">
    <property type="entry name" value="PPM-type_phosphatase-like_dom"/>
</dbReference>
<dbReference type="AlphaFoldDB" id="A0A9W9YYX2"/>